<proteinExistence type="inferred from homology"/>
<dbReference type="Proteomes" id="UP000008801">
    <property type="component" value="Chromosome"/>
</dbReference>
<dbReference type="InterPro" id="IPR006073">
    <property type="entry name" value="GTP-bd"/>
</dbReference>
<evidence type="ECO:0000256" key="5">
    <source>
        <dbReference type="ARBA" id="ARBA00022741"/>
    </source>
</evidence>
<reference evidence="10 11" key="2">
    <citation type="submission" date="2010-03" db="EMBL/GenBank/DDBJ databases">
        <authorList>
            <person name="Pajon A."/>
        </authorList>
    </citation>
    <scope>NUCLEOTIDE SEQUENCE [LARGE SCALE GENOMIC DNA]</scope>
    <source>
        <strain evidence="10 11">T2-87</strain>
    </source>
</reference>
<organism evidence="10 11">
    <name type="scientific">Faecalitalea cylindroides T2-87</name>
    <dbReference type="NCBI Taxonomy" id="717960"/>
    <lineage>
        <taxon>Bacteria</taxon>
        <taxon>Bacillati</taxon>
        <taxon>Bacillota</taxon>
        <taxon>Erysipelotrichia</taxon>
        <taxon>Erysipelotrichales</taxon>
        <taxon>Erysipelotrichaceae</taxon>
        <taxon>Faecalitalea</taxon>
    </lineage>
</organism>
<sequence length="329" mass="36679">MIRGTVAIVGRPNVGKSTIFNRLIGERKSIVDDTPGVTRDRIYGTVEWLTQSFHIIDTGGIQIEDQPFSEEINMQVDIAIEEADVIIFITSAKEGVMTDDMAIARKLQKSNKPVVLAVNKADNQELQMAVYEFYSLGLGDPMTISGAHGIGLGDLLDKVIELMPKKELKPYEGITSFCVIGRPNVGKSSLVNAILKEDRVIVSNIEGTTRDAIDTPFKVDDKEYMIIDTAGIRKRGKIYENIEKYSILRAMNAIERSNVVLFVIDGELGIREQDKHVAGLAHEAGKGVIIVYNKWDTVDKDEKTMNAIEKKFALNLYTLIMRQLPLQVH</sequence>
<dbReference type="GO" id="GO:0042254">
    <property type="term" value="P:ribosome biogenesis"/>
    <property type="evidence" value="ECO:0007669"/>
    <property type="project" value="UniProtKB-KW"/>
</dbReference>
<dbReference type="InterPro" id="IPR016484">
    <property type="entry name" value="GTPase_Der"/>
</dbReference>
<dbReference type="InterPro" id="IPR031166">
    <property type="entry name" value="G_ENGA"/>
</dbReference>
<dbReference type="Pfam" id="PF01926">
    <property type="entry name" value="MMR_HSR1"/>
    <property type="match status" value="2"/>
</dbReference>
<dbReference type="FunFam" id="3.40.50.300:FF:000040">
    <property type="entry name" value="GTPase Der"/>
    <property type="match status" value="1"/>
</dbReference>
<dbReference type="PATRIC" id="fig|717960.3.peg.1581"/>
<evidence type="ECO:0000256" key="8">
    <source>
        <dbReference type="PROSITE-ProRule" id="PRU01049"/>
    </source>
</evidence>
<accession>D4JCQ3</accession>
<keyword evidence="4" id="KW-0677">Repeat</keyword>
<dbReference type="InterPro" id="IPR005225">
    <property type="entry name" value="Small_GTP-bd"/>
</dbReference>
<name>D4JCQ3_9FIRM</name>
<dbReference type="GO" id="GO:0005525">
    <property type="term" value="F:GTP binding"/>
    <property type="evidence" value="ECO:0007669"/>
    <property type="project" value="UniProtKB-KW"/>
</dbReference>
<evidence type="ECO:0000256" key="4">
    <source>
        <dbReference type="ARBA" id="ARBA00022737"/>
    </source>
</evidence>
<evidence type="ECO:0000256" key="2">
    <source>
        <dbReference type="ARBA" id="ARBA00020953"/>
    </source>
</evidence>
<dbReference type="NCBIfam" id="TIGR03594">
    <property type="entry name" value="GTPase_EngA"/>
    <property type="match status" value="1"/>
</dbReference>
<reference evidence="10 11" key="1">
    <citation type="submission" date="2010-03" db="EMBL/GenBank/DDBJ databases">
        <title>The genome sequence of Eubacterium cylindroides T2-87.</title>
        <authorList>
            <consortium name="metaHIT consortium -- http://www.metahit.eu/"/>
            <person name="Pajon A."/>
            <person name="Turner K."/>
            <person name="Parkhill J."/>
            <person name="Duncan S."/>
            <person name="Flint H."/>
        </authorList>
    </citation>
    <scope>NUCLEOTIDE SEQUENCE [LARGE SCALE GENOMIC DNA]</scope>
    <source>
        <strain evidence="10 11">T2-87</strain>
    </source>
</reference>
<dbReference type="CDD" id="cd01894">
    <property type="entry name" value="EngA1"/>
    <property type="match status" value="1"/>
</dbReference>
<feature type="domain" description="EngA-type G" evidence="9">
    <location>
        <begin position="4"/>
        <end position="167"/>
    </location>
</feature>
<dbReference type="GO" id="GO:0043022">
    <property type="term" value="F:ribosome binding"/>
    <property type="evidence" value="ECO:0007669"/>
    <property type="project" value="TreeGrafter"/>
</dbReference>
<dbReference type="CDD" id="cd01895">
    <property type="entry name" value="EngA2"/>
    <property type="match status" value="1"/>
</dbReference>
<gene>
    <name evidence="10" type="ORF">EC1_02100</name>
</gene>
<dbReference type="EMBL" id="FP929041">
    <property type="protein sequence ID" value="CBK87975.1"/>
    <property type="molecule type" value="Genomic_DNA"/>
</dbReference>
<keyword evidence="6" id="KW-0342">GTP-binding</keyword>
<evidence type="ECO:0000256" key="1">
    <source>
        <dbReference type="ARBA" id="ARBA00008279"/>
    </source>
</evidence>
<evidence type="ECO:0000313" key="11">
    <source>
        <dbReference type="Proteomes" id="UP000008801"/>
    </source>
</evidence>
<dbReference type="PANTHER" id="PTHR43834:SF6">
    <property type="entry name" value="GTPASE DER"/>
    <property type="match status" value="1"/>
</dbReference>
<comment type="similarity">
    <text evidence="1 8">Belongs to the TRAFAC class TrmE-Era-EngA-EngB-Septin-like GTPase superfamily. EngA (Der) GTPase family.</text>
</comment>
<dbReference type="NCBIfam" id="TIGR00231">
    <property type="entry name" value="small_GTP"/>
    <property type="match status" value="2"/>
</dbReference>
<evidence type="ECO:0000313" key="10">
    <source>
        <dbReference type="EMBL" id="CBK87975.1"/>
    </source>
</evidence>
<dbReference type="PRINTS" id="PR00326">
    <property type="entry name" value="GTP1OBG"/>
</dbReference>
<evidence type="ECO:0000256" key="3">
    <source>
        <dbReference type="ARBA" id="ARBA00022517"/>
    </source>
</evidence>
<feature type="domain" description="EngA-type G" evidence="9">
    <location>
        <begin position="175"/>
        <end position="329"/>
    </location>
</feature>
<dbReference type="KEGG" id="euc:EC1_02100"/>
<dbReference type="SUPFAM" id="SSF52540">
    <property type="entry name" value="P-loop containing nucleoside triphosphate hydrolases"/>
    <property type="match status" value="2"/>
</dbReference>
<dbReference type="AlphaFoldDB" id="D4JCQ3"/>
<keyword evidence="3" id="KW-0690">Ribosome biogenesis</keyword>
<dbReference type="HOGENOM" id="CLU_016077_0_0_9"/>
<dbReference type="FunFam" id="3.40.50.300:FF:000057">
    <property type="entry name" value="GTPase Der"/>
    <property type="match status" value="1"/>
</dbReference>
<dbReference type="InterPro" id="IPR027417">
    <property type="entry name" value="P-loop_NTPase"/>
</dbReference>
<dbReference type="PANTHER" id="PTHR43834">
    <property type="entry name" value="GTPASE DER"/>
    <property type="match status" value="1"/>
</dbReference>
<dbReference type="Gene3D" id="3.40.50.300">
    <property type="entry name" value="P-loop containing nucleotide triphosphate hydrolases"/>
    <property type="match status" value="2"/>
</dbReference>
<evidence type="ECO:0000259" key="9">
    <source>
        <dbReference type="PROSITE" id="PS51712"/>
    </source>
</evidence>
<evidence type="ECO:0000256" key="6">
    <source>
        <dbReference type="ARBA" id="ARBA00023134"/>
    </source>
</evidence>
<protein>
    <recommendedName>
        <fullName evidence="2">GTPase Der</fullName>
    </recommendedName>
    <alternativeName>
        <fullName evidence="7">GTP-binding protein EngA</fullName>
    </alternativeName>
</protein>
<dbReference type="PROSITE" id="PS51712">
    <property type="entry name" value="G_ENGA"/>
    <property type="match status" value="2"/>
</dbReference>
<evidence type="ECO:0000256" key="7">
    <source>
        <dbReference type="ARBA" id="ARBA00032345"/>
    </source>
</evidence>
<dbReference type="STRING" id="717960.EC1_02100"/>
<keyword evidence="5" id="KW-0547">Nucleotide-binding</keyword>